<organism evidence="2">
    <name type="scientific">Salix viminalis</name>
    <name type="common">Common osier</name>
    <name type="synonym">Basket willow</name>
    <dbReference type="NCBI Taxonomy" id="40686"/>
    <lineage>
        <taxon>Eukaryota</taxon>
        <taxon>Viridiplantae</taxon>
        <taxon>Streptophyta</taxon>
        <taxon>Embryophyta</taxon>
        <taxon>Tracheophyta</taxon>
        <taxon>Spermatophyta</taxon>
        <taxon>Magnoliopsida</taxon>
        <taxon>eudicotyledons</taxon>
        <taxon>Gunneridae</taxon>
        <taxon>Pentapetalae</taxon>
        <taxon>rosids</taxon>
        <taxon>fabids</taxon>
        <taxon>Malpighiales</taxon>
        <taxon>Salicaceae</taxon>
        <taxon>Saliceae</taxon>
        <taxon>Salix</taxon>
    </lineage>
</organism>
<dbReference type="InterPro" id="IPR016162">
    <property type="entry name" value="Ald_DH_N"/>
</dbReference>
<dbReference type="PANTHER" id="PTHR42804:SF1">
    <property type="entry name" value="ALDEHYDE DEHYDROGENASE-RELATED"/>
    <property type="match status" value="1"/>
</dbReference>
<evidence type="ECO:0000313" key="2">
    <source>
        <dbReference type="EMBL" id="VFU55349.1"/>
    </source>
</evidence>
<dbReference type="Pfam" id="PF00171">
    <property type="entry name" value="Aldedh"/>
    <property type="match status" value="1"/>
</dbReference>
<dbReference type="InterPro" id="IPR016161">
    <property type="entry name" value="Ald_DH/histidinol_DH"/>
</dbReference>
<dbReference type="Gene3D" id="3.40.605.10">
    <property type="entry name" value="Aldehyde Dehydrogenase, Chain A, domain 1"/>
    <property type="match status" value="1"/>
</dbReference>
<proteinExistence type="predicted"/>
<dbReference type="SUPFAM" id="SSF53720">
    <property type="entry name" value="ALDH-like"/>
    <property type="match status" value="1"/>
</dbReference>
<feature type="domain" description="Aldehyde dehydrogenase" evidence="1">
    <location>
        <begin position="15"/>
        <end position="81"/>
    </location>
</feature>
<dbReference type="InterPro" id="IPR015590">
    <property type="entry name" value="Aldehyde_DH_dom"/>
</dbReference>
<dbReference type="EMBL" id="CAADRP010001885">
    <property type="protein sequence ID" value="VFU55349.1"/>
    <property type="molecule type" value="Genomic_DNA"/>
</dbReference>
<dbReference type="AlphaFoldDB" id="A0A6N2MM88"/>
<sequence>MPFVEMDFPRFNDGDIPAPTAEDVEIAVEAAKKAFSRSKDKVWSSVSGAYRAKYWHAIAAKITERKSELGKLEAIDSGNHFDFFIWEDFVKIFCRDFGSHGLRIITSLKARFPEFIAQEEADFNSRISPVHVVQIVSIVSFLELMSQKLKQLINSRRMSRFLDITVNSSHPIEPGQMIIKKSYDTPPVMAVPFD</sequence>
<name>A0A6N2MM88_SALVM</name>
<gene>
    <name evidence="2" type="ORF">SVIM_LOCUS393158</name>
</gene>
<reference evidence="2" key="1">
    <citation type="submission" date="2019-03" db="EMBL/GenBank/DDBJ databases">
        <authorList>
            <person name="Mank J."/>
            <person name="Almeida P."/>
        </authorList>
    </citation>
    <scope>NUCLEOTIDE SEQUENCE</scope>
    <source>
        <strain evidence="2">78183</strain>
    </source>
</reference>
<protein>
    <recommendedName>
        <fullName evidence="1">Aldehyde dehydrogenase domain-containing protein</fullName>
    </recommendedName>
</protein>
<dbReference type="PANTHER" id="PTHR42804">
    <property type="entry name" value="ALDEHYDE DEHYDROGENASE"/>
    <property type="match status" value="1"/>
</dbReference>
<dbReference type="GO" id="GO:0016491">
    <property type="term" value="F:oxidoreductase activity"/>
    <property type="evidence" value="ECO:0007669"/>
    <property type="project" value="InterPro"/>
</dbReference>
<evidence type="ECO:0000259" key="1">
    <source>
        <dbReference type="Pfam" id="PF00171"/>
    </source>
</evidence>
<accession>A0A6N2MM88</accession>